<dbReference type="HOGENOM" id="CLU_123373_1_0_11"/>
<dbReference type="InterPro" id="IPR023393">
    <property type="entry name" value="START-like_dom_sf"/>
</dbReference>
<dbReference type="STRING" id="593907.Celgi_0509"/>
<proteinExistence type="predicted"/>
<reference evidence="2" key="1">
    <citation type="submission" date="2011-04" db="EMBL/GenBank/DDBJ databases">
        <title>Complete sequence of Cellvibrio gilvus ATCC 13127.</title>
        <authorList>
            <person name="Lucas S."/>
            <person name="Han J."/>
            <person name="Lapidus A."/>
            <person name="Cheng J.-F."/>
            <person name="Goodwin L."/>
            <person name="Pitluck S."/>
            <person name="Peters L."/>
            <person name="Munk A."/>
            <person name="Detter J.C."/>
            <person name="Han C."/>
            <person name="Tapia R."/>
            <person name="Land M."/>
            <person name="Hauser L."/>
            <person name="Kyrpides N."/>
            <person name="Ivanova N."/>
            <person name="Ovchinnikova G."/>
            <person name="Pagani I."/>
            <person name="Mead D."/>
            <person name="Brumm P."/>
            <person name="Woyke T."/>
        </authorList>
    </citation>
    <scope>NUCLEOTIDE SEQUENCE [LARGE SCALE GENOMIC DNA]</scope>
    <source>
        <strain evidence="2">ATCC 13127 / NRRL B-14078</strain>
    </source>
</reference>
<dbReference type="eggNOG" id="COG2867">
    <property type="taxonomic scope" value="Bacteria"/>
</dbReference>
<dbReference type="InterPro" id="IPR019587">
    <property type="entry name" value="Polyketide_cyclase/dehydratase"/>
</dbReference>
<evidence type="ECO:0000313" key="1">
    <source>
        <dbReference type="EMBL" id="AEI11031.1"/>
    </source>
</evidence>
<dbReference type="RefSeq" id="WP_013882556.1">
    <property type="nucleotide sequence ID" value="NC_015671.1"/>
</dbReference>
<name>F8A616_CELGA</name>
<accession>F8A616</accession>
<protein>
    <submittedName>
        <fullName evidence="1">Polyketide cyclase/dehydrase</fullName>
    </submittedName>
</protein>
<gene>
    <name evidence="1" type="ordered locus">Celgi_0509</name>
</gene>
<dbReference type="Pfam" id="PF10604">
    <property type="entry name" value="Polyketide_cyc2"/>
    <property type="match status" value="1"/>
</dbReference>
<dbReference type="Proteomes" id="UP000000485">
    <property type="component" value="Chromosome"/>
</dbReference>
<evidence type="ECO:0000313" key="2">
    <source>
        <dbReference type="Proteomes" id="UP000000485"/>
    </source>
</evidence>
<keyword evidence="2" id="KW-1185">Reference proteome</keyword>
<sequence>MRPAHATLPLPPDEAWDLLVDARHHARWIPLTTVTTSGDPAVGVQVEAVTAGVFTDRMEILRADPPQGAAPGVAVFAKRGPVLLGHAQIAVRAAADGGSHVRWVEDVHLAGPLPRALTRAVLHVPLAVMMRLALRAARAEVTGVHGRHRG</sequence>
<organism evidence="1 2">
    <name type="scientific">Cellulomonas gilvus (strain ATCC 13127 / NRRL B-14078)</name>
    <name type="common">Cellvibrio gilvus</name>
    <dbReference type="NCBI Taxonomy" id="593907"/>
    <lineage>
        <taxon>Bacteria</taxon>
        <taxon>Bacillati</taxon>
        <taxon>Actinomycetota</taxon>
        <taxon>Actinomycetes</taxon>
        <taxon>Micrococcales</taxon>
        <taxon>Cellulomonadaceae</taxon>
        <taxon>Cellulomonas</taxon>
    </lineage>
</organism>
<dbReference type="CDD" id="cd07812">
    <property type="entry name" value="SRPBCC"/>
    <property type="match status" value="1"/>
</dbReference>
<dbReference type="AlphaFoldDB" id="F8A616"/>
<dbReference type="Gene3D" id="3.30.530.20">
    <property type="match status" value="1"/>
</dbReference>
<dbReference type="KEGG" id="cga:Celgi_0509"/>
<dbReference type="OrthoDB" id="4823586at2"/>
<dbReference type="EMBL" id="CP002665">
    <property type="protein sequence ID" value="AEI11031.1"/>
    <property type="molecule type" value="Genomic_DNA"/>
</dbReference>
<dbReference type="SUPFAM" id="SSF55961">
    <property type="entry name" value="Bet v1-like"/>
    <property type="match status" value="1"/>
</dbReference>